<dbReference type="RefSeq" id="WP_011448740.1">
    <property type="nucleotide sequence ID" value="NC_007796.1"/>
</dbReference>
<protein>
    <recommendedName>
        <fullName evidence="3">DUF4276 family protein</fullName>
    </recommendedName>
</protein>
<proteinExistence type="predicted"/>
<name>Q2FL47_METHJ</name>
<dbReference type="InterPro" id="IPR025455">
    <property type="entry name" value="DUF4276"/>
</dbReference>
<gene>
    <name evidence="1" type="ordered locus">Mhun_1755</name>
</gene>
<dbReference type="Proteomes" id="UP000001941">
    <property type="component" value="Chromosome"/>
</dbReference>
<dbReference type="EnsemblBacteria" id="ABD41476">
    <property type="protein sequence ID" value="ABD41476"/>
    <property type="gene ID" value="Mhun_1755"/>
</dbReference>
<dbReference type="EMBL" id="CP000254">
    <property type="protein sequence ID" value="ABD41476.1"/>
    <property type="molecule type" value="Genomic_DNA"/>
</dbReference>
<organism evidence="1 2">
    <name type="scientific">Methanospirillum hungatei JF-1 (strain ATCC 27890 / DSM 864 / NBRC 100397 / JF-1)</name>
    <dbReference type="NCBI Taxonomy" id="323259"/>
    <lineage>
        <taxon>Archaea</taxon>
        <taxon>Methanobacteriati</taxon>
        <taxon>Methanobacteriota</taxon>
        <taxon>Stenosarchaea group</taxon>
        <taxon>Methanomicrobia</taxon>
        <taxon>Methanomicrobiales</taxon>
        <taxon>Methanospirillaceae</taxon>
        <taxon>Methanospirillum</taxon>
    </lineage>
</organism>
<keyword evidence="2" id="KW-1185">Reference proteome</keyword>
<evidence type="ECO:0008006" key="3">
    <source>
        <dbReference type="Google" id="ProtNLM"/>
    </source>
</evidence>
<dbReference type="STRING" id="323259.Mhun_1755"/>
<dbReference type="OrthoDB" id="109635at2157"/>
<dbReference type="HOGENOM" id="CLU_109798_0_0_2"/>
<dbReference type="KEGG" id="mhu:Mhun_1755"/>
<evidence type="ECO:0000313" key="2">
    <source>
        <dbReference type="Proteomes" id="UP000001941"/>
    </source>
</evidence>
<sequence>MKIDILVEEPSMKGFLEPVLPKIILPPDTWSIHVLSCFKTKLEKRLRGFTHQDPGKYRIIIISDLDRKDCREMKQWLEEIVHRAGLHTKTNPDMDGSYSVITRLAIQELESWILGDFRAIHAVYSRVPETLGTHTKYKTPDNVGNTWESLHALLKKGGYCGDIYPKIEVARKVASHIDPHMNQSQSFQIFLQGLNTLLSPSSTST</sequence>
<dbReference type="AlphaFoldDB" id="Q2FL47"/>
<reference evidence="2" key="1">
    <citation type="journal article" date="2016" name="Stand. Genomic Sci.">
        <title>Complete genome sequence of Methanospirillum hungatei type strain JF1.</title>
        <authorList>
            <person name="Gunsalus R.P."/>
            <person name="Cook L.E."/>
            <person name="Crable B."/>
            <person name="Rohlin L."/>
            <person name="McDonald E."/>
            <person name="Mouttaki H."/>
            <person name="Sieber J.R."/>
            <person name="Poweleit N."/>
            <person name="Zhou H."/>
            <person name="Lapidus A.L."/>
            <person name="Daligault H.E."/>
            <person name="Land M."/>
            <person name="Gilna P."/>
            <person name="Ivanova N."/>
            <person name="Kyrpides N."/>
            <person name="Culley D.E."/>
            <person name="McInerney M.J."/>
        </authorList>
    </citation>
    <scope>NUCLEOTIDE SEQUENCE [LARGE SCALE GENOMIC DNA]</scope>
    <source>
        <strain evidence="2">ATCC 27890 / DSM 864 / NBRC 100397 / JF-1</strain>
    </source>
</reference>
<dbReference type="InParanoid" id="Q2FL47"/>
<accession>Q2FL47</accession>
<evidence type="ECO:0000313" key="1">
    <source>
        <dbReference type="EMBL" id="ABD41476.1"/>
    </source>
</evidence>
<dbReference type="Pfam" id="PF14103">
    <property type="entry name" value="DUF4276"/>
    <property type="match status" value="1"/>
</dbReference>
<dbReference type="GeneID" id="3924705"/>
<dbReference type="eggNOG" id="arCOG13745">
    <property type="taxonomic scope" value="Archaea"/>
</dbReference>